<feature type="region of interest" description="Disordered" evidence="1">
    <location>
        <begin position="47"/>
        <end position="92"/>
    </location>
</feature>
<dbReference type="Proteomes" id="UP000176992">
    <property type="component" value="Unassembled WGS sequence"/>
</dbReference>
<evidence type="ECO:0000313" key="2">
    <source>
        <dbReference type="EMBL" id="OGF98306.1"/>
    </source>
</evidence>
<reference evidence="2 3" key="1">
    <citation type="journal article" date="2016" name="Nat. Commun.">
        <title>Thousands of microbial genomes shed light on interconnected biogeochemical processes in an aquifer system.</title>
        <authorList>
            <person name="Anantharaman K."/>
            <person name="Brown C.T."/>
            <person name="Hug L.A."/>
            <person name="Sharon I."/>
            <person name="Castelle C.J."/>
            <person name="Probst A.J."/>
            <person name="Thomas B.C."/>
            <person name="Singh A."/>
            <person name="Wilkins M.J."/>
            <person name="Karaoz U."/>
            <person name="Brodie E.L."/>
            <person name="Williams K.H."/>
            <person name="Hubbard S.S."/>
            <person name="Banfield J.F."/>
        </authorList>
    </citation>
    <scope>NUCLEOTIDE SEQUENCE [LARGE SCALE GENOMIC DNA]</scope>
</reference>
<organism evidence="2 3">
    <name type="scientific">Candidatus Glassbacteria bacterium GWA2_58_10</name>
    <dbReference type="NCBI Taxonomy" id="1817865"/>
    <lineage>
        <taxon>Bacteria</taxon>
        <taxon>Candidatus Glassiibacteriota</taxon>
    </lineage>
</organism>
<protein>
    <submittedName>
        <fullName evidence="2">Uncharacterized protein</fullName>
    </submittedName>
</protein>
<evidence type="ECO:0000256" key="1">
    <source>
        <dbReference type="SAM" id="MobiDB-lite"/>
    </source>
</evidence>
<accession>A0A1F5YE95</accession>
<feature type="compositionally biased region" description="Basic and acidic residues" evidence="1">
    <location>
        <begin position="47"/>
        <end position="69"/>
    </location>
</feature>
<proteinExistence type="predicted"/>
<comment type="caution">
    <text evidence="2">The sequence shown here is derived from an EMBL/GenBank/DDBJ whole genome shotgun (WGS) entry which is preliminary data.</text>
</comment>
<dbReference type="AlphaFoldDB" id="A0A1F5YE95"/>
<sequence length="92" mass="10509">MVRPLDHVTVIQQINFAERIHQNQQTHPEISNLQAEAIEQQKRVLERRRTQATHKSERAKIHLREDRGGRGRQGKAGAKSAKGKRKGIDLTA</sequence>
<evidence type="ECO:0000313" key="3">
    <source>
        <dbReference type="Proteomes" id="UP000176992"/>
    </source>
</evidence>
<gene>
    <name evidence="2" type="ORF">A2Z86_01185</name>
</gene>
<dbReference type="EMBL" id="MFIV01000130">
    <property type="protein sequence ID" value="OGF98306.1"/>
    <property type="molecule type" value="Genomic_DNA"/>
</dbReference>
<name>A0A1F5YE95_9BACT</name>